<dbReference type="AlphaFoldDB" id="A0A9P0KTH9"/>
<sequence length="300" mass="35615">MRMNHPVVKGTTLNCEYVKHLDEFSNFPVRDEDVWICGSPKSGTTWTQEMVWMIMHNLDFEGAKEDIHIRVPFAELSWAAPHDENSPHHARDTLGFIKKEYEKGPVCLKTHLPWQLLPRDIQEGLKKPKIIYVMRNAKDQIVSMYHWNKMLYGYNEPLEKFFEGYLKNEYVYTPYWGHVFGFWKQRSKPNVMFLRYEEMSKDLPGMIRKVANFVERPMSDEKVAKLVKHLSFDTMRKNPAVNNENLIEKCRKDRGLEKSETNHMRQGKTGSHKTEMPPELIEKVERWIEDNTKGTDFVFW</sequence>
<comment type="similarity">
    <text evidence="1">Belongs to the sulfotransferase 1 family.</text>
</comment>
<comment type="caution">
    <text evidence="5">The sequence shown here is derived from an EMBL/GenBank/DDBJ whole genome shotgun (WGS) entry which is preliminary data.</text>
</comment>
<dbReference type="InterPro" id="IPR000863">
    <property type="entry name" value="Sulfotransferase_dom"/>
</dbReference>
<reference evidence="5" key="1">
    <citation type="submission" date="2022-03" db="EMBL/GenBank/DDBJ databases">
        <authorList>
            <person name="Sayadi A."/>
        </authorList>
    </citation>
    <scope>NUCLEOTIDE SEQUENCE</scope>
</reference>
<name>A0A9P0KTH9_ACAOB</name>
<dbReference type="GO" id="GO:0008146">
    <property type="term" value="F:sulfotransferase activity"/>
    <property type="evidence" value="ECO:0007669"/>
    <property type="project" value="InterPro"/>
</dbReference>
<evidence type="ECO:0000259" key="4">
    <source>
        <dbReference type="Pfam" id="PF00685"/>
    </source>
</evidence>
<keyword evidence="6" id="KW-1185">Reference proteome</keyword>
<organism evidence="5 6">
    <name type="scientific">Acanthoscelides obtectus</name>
    <name type="common">Bean weevil</name>
    <name type="synonym">Bruchus obtectus</name>
    <dbReference type="NCBI Taxonomy" id="200917"/>
    <lineage>
        <taxon>Eukaryota</taxon>
        <taxon>Metazoa</taxon>
        <taxon>Ecdysozoa</taxon>
        <taxon>Arthropoda</taxon>
        <taxon>Hexapoda</taxon>
        <taxon>Insecta</taxon>
        <taxon>Pterygota</taxon>
        <taxon>Neoptera</taxon>
        <taxon>Endopterygota</taxon>
        <taxon>Coleoptera</taxon>
        <taxon>Polyphaga</taxon>
        <taxon>Cucujiformia</taxon>
        <taxon>Chrysomeloidea</taxon>
        <taxon>Chrysomelidae</taxon>
        <taxon>Bruchinae</taxon>
        <taxon>Bruchini</taxon>
        <taxon>Acanthoscelides</taxon>
    </lineage>
</organism>
<dbReference type="Gene3D" id="3.40.50.300">
    <property type="entry name" value="P-loop containing nucleotide triphosphate hydrolases"/>
    <property type="match status" value="1"/>
</dbReference>
<dbReference type="SUPFAM" id="SSF52540">
    <property type="entry name" value="P-loop containing nucleoside triphosphate hydrolases"/>
    <property type="match status" value="1"/>
</dbReference>
<evidence type="ECO:0000313" key="5">
    <source>
        <dbReference type="EMBL" id="CAH1980006.1"/>
    </source>
</evidence>
<proteinExistence type="inferred from homology"/>
<feature type="domain" description="Sulfotransferase" evidence="4">
    <location>
        <begin position="31"/>
        <end position="295"/>
    </location>
</feature>
<evidence type="ECO:0000313" key="6">
    <source>
        <dbReference type="Proteomes" id="UP001152888"/>
    </source>
</evidence>
<gene>
    <name evidence="5" type="ORF">ACAOBT_LOCUS13758</name>
</gene>
<dbReference type="EMBL" id="CAKOFQ010006888">
    <property type="protein sequence ID" value="CAH1980006.1"/>
    <property type="molecule type" value="Genomic_DNA"/>
</dbReference>
<evidence type="ECO:0000256" key="2">
    <source>
        <dbReference type="ARBA" id="ARBA00022679"/>
    </source>
</evidence>
<protein>
    <recommendedName>
        <fullName evidence="4">Sulfotransferase domain-containing protein</fullName>
    </recommendedName>
</protein>
<dbReference type="Pfam" id="PF00685">
    <property type="entry name" value="Sulfotransfer_1"/>
    <property type="match status" value="1"/>
</dbReference>
<dbReference type="OrthoDB" id="205623at2759"/>
<evidence type="ECO:0000256" key="3">
    <source>
        <dbReference type="SAM" id="MobiDB-lite"/>
    </source>
</evidence>
<dbReference type="InterPro" id="IPR027417">
    <property type="entry name" value="P-loop_NTPase"/>
</dbReference>
<feature type="compositionally biased region" description="Basic and acidic residues" evidence="3">
    <location>
        <begin position="254"/>
        <end position="263"/>
    </location>
</feature>
<keyword evidence="2" id="KW-0808">Transferase</keyword>
<dbReference type="Proteomes" id="UP001152888">
    <property type="component" value="Unassembled WGS sequence"/>
</dbReference>
<dbReference type="PANTHER" id="PTHR11783">
    <property type="entry name" value="SULFOTRANSFERASE SULT"/>
    <property type="match status" value="1"/>
</dbReference>
<feature type="region of interest" description="Disordered" evidence="3">
    <location>
        <begin position="254"/>
        <end position="275"/>
    </location>
</feature>
<accession>A0A9P0KTH9</accession>
<evidence type="ECO:0000256" key="1">
    <source>
        <dbReference type="ARBA" id="ARBA00005771"/>
    </source>
</evidence>